<dbReference type="CDD" id="cd03809">
    <property type="entry name" value="GT4_MtfB-like"/>
    <property type="match status" value="1"/>
</dbReference>
<organism evidence="3 4">
    <name type="scientific">Stenotrophomonas oahuensis</name>
    <dbReference type="NCBI Taxonomy" id="3003271"/>
    <lineage>
        <taxon>Bacteria</taxon>
        <taxon>Pseudomonadati</taxon>
        <taxon>Pseudomonadota</taxon>
        <taxon>Gammaproteobacteria</taxon>
        <taxon>Lysobacterales</taxon>
        <taxon>Lysobacteraceae</taxon>
        <taxon>Stenotrophomonas</taxon>
    </lineage>
</organism>
<protein>
    <submittedName>
        <fullName evidence="3">Glycosyltransferase</fullName>
        <ecNumber evidence="3">2.4.-.-</ecNumber>
    </submittedName>
</protein>
<feature type="domain" description="Glycosyl transferase family 1" evidence="1">
    <location>
        <begin position="228"/>
        <end position="380"/>
    </location>
</feature>
<dbReference type="SUPFAM" id="SSF53756">
    <property type="entry name" value="UDP-Glycosyltransferase/glycogen phosphorylase"/>
    <property type="match status" value="3"/>
</dbReference>
<dbReference type="PANTHER" id="PTHR46656">
    <property type="entry name" value="PUTATIVE-RELATED"/>
    <property type="match status" value="1"/>
</dbReference>
<keyword evidence="3" id="KW-0328">Glycosyltransferase</keyword>
<accession>A0ABY9YJA5</accession>
<evidence type="ECO:0000313" key="3">
    <source>
        <dbReference type="EMBL" id="WNH50782.1"/>
    </source>
</evidence>
<dbReference type="Pfam" id="PF13692">
    <property type="entry name" value="Glyco_trans_1_4"/>
    <property type="match status" value="1"/>
</dbReference>
<dbReference type="PANTHER" id="PTHR46656:SF3">
    <property type="entry name" value="PUTATIVE-RELATED"/>
    <property type="match status" value="1"/>
</dbReference>
<dbReference type="GO" id="GO:0016757">
    <property type="term" value="F:glycosyltransferase activity"/>
    <property type="evidence" value="ECO:0007669"/>
    <property type="project" value="UniProtKB-KW"/>
</dbReference>
<dbReference type="Proteomes" id="UP001302072">
    <property type="component" value="Chromosome"/>
</dbReference>
<reference evidence="3 4" key="1">
    <citation type="submission" date="2022-12" db="EMBL/GenBank/DDBJ databases">
        <title>Two new species, Stenotrophomonas aracearum and Stenotrophomonas oahuensis, isolated from Anthurium (Araceae family) in Hawaii.</title>
        <authorList>
            <person name="Chunag S.C."/>
            <person name="Dobhal S."/>
            <person name="Alvarez A."/>
            <person name="Arif M."/>
        </authorList>
    </citation>
    <scope>NUCLEOTIDE SEQUENCE [LARGE SCALE GENOMIC DNA]</scope>
    <source>
        <strain evidence="3 4">A5586</strain>
    </source>
</reference>
<evidence type="ECO:0000313" key="4">
    <source>
        <dbReference type="Proteomes" id="UP001302072"/>
    </source>
</evidence>
<keyword evidence="4" id="KW-1185">Reference proteome</keyword>
<dbReference type="InterPro" id="IPR028098">
    <property type="entry name" value="Glyco_trans_4-like_N"/>
</dbReference>
<dbReference type="Pfam" id="PF00534">
    <property type="entry name" value="Glycos_transf_1"/>
    <property type="match status" value="1"/>
</dbReference>
<keyword evidence="3" id="KW-0808">Transferase</keyword>
<evidence type="ECO:0000259" key="2">
    <source>
        <dbReference type="Pfam" id="PF13439"/>
    </source>
</evidence>
<dbReference type="InterPro" id="IPR001296">
    <property type="entry name" value="Glyco_trans_1"/>
</dbReference>
<gene>
    <name evidence="3" type="ORF">PDM29_10260</name>
</gene>
<evidence type="ECO:0000259" key="1">
    <source>
        <dbReference type="Pfam" id="PF00534"/>
    </source>
</evidence>
<dbReference type="EC" id="2.4.-.-" evidence="3"/>
<sequence>MRVLIDLQGCQTESRFRGIGRYSLSLAQAMARNAGDHEIWVAVNASFPEGIEEIRAGLDGLVPQERIRAFHTLREVGWPHREDAWRREASERMWETFLQGLQPDIIHVSSLFEGSQGGAVTSIGKLGSASIPTAVTLYDLIPLLNPDTYLGSEWVRSWYMDKVESLKRASLLLSISEHARSEALAAMEFEPSRIVNMSSAISPHFVPKAIGEAERTLLQSRFGIIGDYVMYSGAMEPRKNAERLLEAFASLGPAHLAKTQMVIAGKIAPHDRARFDALVTRLGIADRVVLTGFITDEELILLYSGTSAYVFPSLHEGFGLPALEAMACGAPTIGSATTSVPEVIGRADALFDPADTDDIARSLRRVLEDADFAASLREHAAVQATRFSWDATAVTALKAMEAVVAGRPAQVRSWPASGEAVHTGYDALINALGRLTAAAEPSEEDLRDAAVAIAGGVQANEQVARAGTLPDVLKWRIEGPFDSTYSLALVNRCLAEALSARGHQVVLHSTEGPGDFAASPAFLQANPAVARLHEKEPQLPAAQADVSSRLLYPPRVADMQSRVNALHLYPWEESGFPQPWMEDFNAHLQGLSCVSEHVRKIMVDNGAGIPLTVCWNGVDHWEQVQAASDYAVPGKSRRFLHVSSCFPRKGVDVLLKAYGQAFTARDDVSLIIKTFANPHNEVHRWLEEAKRDHPAYPEVIIIEGDISDAQLKQLYAGCHALVAPSRAEGFGLPMAEAMLMGLPVITTAWGGQMDFCTPETAWLVDYTYVAADTHFNLYNSVWAEPDAGSLATALREVHDATPAQVKARTEAARDLLMARFKWSDVAAKLEQDVRHFASAPALPKGKVGWVTTWNTRCGVASYTANLVACLAEPGIILAGHAQDRTFEDDDTVLRCWQQGEGDMLEELSQAVERMNLDVLIIQFQYAFFDFPAFAAFLEAQKQAGRVVIVMMHATVDAAENPRKKLRHLAPALSRCDRILVHTVHDLNRLKAVGVDGNTALFPHGIMATRSAETAARSTAVHVASYGFFLPHKGLLELIDAVALLVGQGVDVHLSMINAEYPVDVSRDQIAQARSKIEALGLASRVRMVNDFLREEDSLAELVKADVVVFPYQGTGESSSAAVRYGLASGRPVAVTPLAIFDDVGEIVHRLPGTAPADLAAGLSALVSAVRANDPLVAETQQRAARWRAEHSYPALSRRLENMARQLLQDLQQASPSYSASNIQEERTP</sequence>
<name>A0ABY9YJA5_9GAMM</name>
<dbReference type="Gene3D" id="3.40.50.2000">
    <property type="entry name" value="Glycogen Phosphorylase B"/>
    <property type="match status" value="4"/>
</dbReference>
<dbReference type="Pfam" id="PF13439">
    <property type="entry name" value="Glyco_transf_4"/>
    <property type="match status" value="1"/>
</dbReference>
<dbReference type="RefSeq" id="WP_311190083.1">
    <property type="nucleotide sequence ID" value="NZ_CP115541.1"/>
</dbReference>
<dbReference type="CDD" id="cd03801">
    <property type="entry name" value="GT4_PimA-like"/>
    <property type="match status" value="1"/>
</dbReference>
<proteinExistence type="predicted"/>
<feature type="domain" description="Glycosyltransferase subfamily 4-like N-terminal" evidence="2">
    <location>
        <begin position="17"/>
        <end position="195"/>
    </location>
</feature>
<dbReference type="EMBL" id="CP115541">
    <property type="protein sequence ID" value="WNH50782.1"/>
    <property type="molecule type" value="Genomic_DNA"/>
</dbReference>